<feature type="transmembrane region" description="Helical" evidence="6">
    <location>
        <begin position="273"/>
        <end position="296"/>
    </location>
</feature>
<proteinExistence type="predicted"/>
<feature type="transmembrane region" description="Helical" evidence="6">
    <location>
        <begin position="352"/>
        <end position="373"/>
    </location>
</feature>
<dbReference type="InterPro" id="IPR050833">
    <property type="entry name" value="Poly_Biosynth_Transport"/>
</dbReference>
<feature type="transmembrane region" description="Helical" evidence="6">
    <location>
        <begin position="444"/>
        <end position="462"/>
    </location>
</feature>
<accession>A0ABM9AT07</accession>
<evidence type="ECO:0000313" key="7">
    <source>
        <dbReference type="EMBL" id="CAH0997123.1"/>
    </source>
</evidence>
<dbReference type="Proteomes" id="UP000837932">
    <property type="component" value="Unassembled WGS sequence"/>
</dbReference>
<dbReference type="PANTHER" id="PTHR30250:SF11">
    <property type="entry name" value="O-ANTIGEN TRANSPORTER-RELATED"/>
    <property type="match status" value="1"/>
</dbReference>
<keyword evidence="8" id="KW-1185">Reference proteome</keyword>
<feature type="transmembrane region" description="Helical" evidence="6">
    <location>
        <begin position="198"/>
        <end position="215"/>
    </location>
</feature>
<feature type="transmembrane region" description="Helical" evidence="6">
    <location>
        <begin position="414"/>
        <end position="432"/>
    </location>
</feature>
<comment type="caution">
    <text evidence="7">The sequence shown here is derived from an EMBL/GenBank/DDBJ whole genome shotgun (WGS) entry which is preliminary data.</text>
</comment>
<feature type="transmembrane region" description="Helical" evidence="6">
    <location>
        <begin position="317"/>
        <end position="346"/>
    </location>
</feature>
<comment type="subcellular location">
    <subcellularLocation>
        <location evidence="1">Cell membrane</location>
        <topology evidence="1">Multi-pass membrane protein</topology>
    </subcellularLocation>
</comment>
<dbReference type="RefSeq" id="WP_238807695.1">
    <property type="nucleotide sequence ID" value="NZ_CAKLPY010000002.1"/>
</dbReference>
<evidence type="ECO:0000256" key="6">
    <source>
        <dbReference type="SAM" id="Phobius"/>
    </source>
</evidence>
<feature type="transmembrane region" description="Helical" evidence="6">
    <location>
        <begin position="149"/>
        <end position="169"/>
    </location>
</feature>
<feature type="transmembrane region" description="Helical" evidence="6">
    <location>
        <begin position="385"/>
        <end position="408"/>
    </location>
</feature>
<sequence>MSVVKKLASDTALYGISSIAGRFLNWLLVAVHTRVFEQPRLLADNNQLYVYVVLLNILYTYGMETAFFRYANKKENRQEYYNLILSYIILTSLIFSTVIYFFATPIINWMGFPGKERLIVWFAIILATDAIAAIAFVKLRAESRAKRFVFIRLSNIFINIGLNAFYLMFCKYIHEGLFLPTWKPFADFFYNPAVGPDYIVWANFIASLITILLLWREFIDFKFSFDFQKFKPVLIYAYPLLIMGLAGAINQTADRLMFSEILPEGFYEGLSTKAAFSIYANVYKLSIFMLLVVQAYRYAADPFFFSKAEDKNSPSMLALATKWFTIACILIWVGVSINIDLISLILGKNYRSGIIVVPILLLANLFIGVYQNISMWFKLSDKTHFGTYFTIIGMVLTVILNIILIPILGYVGCAVTFAFSSFVMMILCYYYGQKYYPIPYELKSVSIYLIVAAVLIYASWQFKIENPYLAVPFHILLSILFLSGIIFLERKSLGINFKGKPKHKSTE</sequence>
<dbReference type="PANTHER" id="PTHR30250">
    <property type="entry name" value="PST FAMILY PREDICTED COLANIC ACID TRANSPORTER"/>
    <property type="match status" value="1"/>
</dbReference>
<feature type="transmembrane region" description="Helical" evidence="6">
    <location>
        <begin position="118"/>
        <end position="137"/>
    </location>
</feature>
<keyword evidence="2" id="KW-1003">Cell membrane</keyword>
<evidence type="ECO:0000256" key="5">
    <source>
        <dbReference type="ARBA" id="ARBA00023136"/>
    </source>
</evidence>
<reference evidence="7" key="1">
    <citation type="submission" date="2021-12" db="EMBL/GenBank/DDBJ databases">
        <authorList>
            <person name="Rodrigo-Torres L."/>
            <person name="Arahal R. D."/>
            <person name="Lucena T."/>
        </authorList>
    </citation>
    <scope>NUCLEOTIDE SEQUENCE</scope>
    <source>
        <strain evidence="7">CECT 8858</strain>
    </source>
</reference>
<keyword evidence="3 6" id="KW-0812">Transmembrane</keyword>
<feature type="transmembrane region" description="Helical" evidence="6">
    <location>
        <begin position="12"/>
        <end position="36"/>
    </location>
</feature>
<evidence type="ECO:0000313" key="8">
    <source>
        <dbReference type="Proteomes" id="UP000837932"/>
    </source>
</evidence>
<feature type="transmembrane region" description="Helical" evidence="6">
    <location>
        <begin position="468"/>
        <end position="488"/>
    </location>
</feature>
<dbReference type="EMBL" id="CAKLPY010000002">
    <property type="protein sequence ID" value="CAH0997123.1"/>
    <property type="molecule type" value="Genomic_DNA"/>
</dbReference>
<evidence type="ECO:0008006" key="9">
    <source>
        <dbReference type="Google" id="ProtNLM"/>
    </source>
</evidence>
<feature type="transmembrane region" description="Helical" evidence="6">
    <location>
        <begin position="48"/>
        <end position="68"/>
    </location>
</feature>
<evidence type="ECO:0000256" key="1">
    <source>
        <dbReference type="ARBA" id="ARBA00004651"/>
    </source>
</evidence>
<name>A0ABM9AT07_9BACT</name>
<protein>
    <recommendedName>
        <fullName evidence="9">Polysaccharide biosynthesis protein</fullName>
    </recommendedName>
</protein>
<keyword evidence="5 6" id="KW-0472">Membrane</keyword>
<feature type="transmembrane region" description="Helical" evidence="6">
    <location>
        <begin position="235"/>
        <end position="253"/>
    </location>
</feature>
<gene>
    <name evidence="7" type="ORF">EMA8858_03260</name>
</gene>
<evidence type="ECO:0000256" key="4">
    <source>
        <dbReference type="ARBA" id="ARBA00022989"/>
    </source>
</evidence>
<evidence type="ECO:0000256" key="3">
    <source>
        <dbReference type="ARBA" id="ARBA00022692"/>
    </source>
</evidence>
<organism evidence="7 8">
    <name type="scientific">Emticicia aquatica</name>
    <dbReference type="NCBI Taxonomy" id="1681835"/>
    <lineage>
        <taxon>Bacteria</taxon>
        <taxon>Pseudomonadati</taxon>
        <taxon>Bacteroidota</taxon>
        <taxon>Cytophagia</taxon>
        <taxon>Cytophagales</taxon>
        <taxon>Leadbetterellaceae</taxon>
        <taxon>Emticicia</taxon>
    </lineage>
</organism>
<feature type="transmembrane region" description="Helical" evidence="6">
    <location>
        <begin position="80"/>
        <end position="103"/>
    </location>
</feature>
<keyword evidence="4 6" id="KW-1133">Transmembrane helix</keyword>
<evidence type="ECO:0000256" key="2">
    <source>
        <dbReference type="ARBA" id="ARBA00022475"/>
    </source>
</evidence>